<protein>
    <submittedName>
        <fullName evidence="3">LysM peptidoglycan-binding domain-containing protein</fullName>
    </submittedName>
</protein>
<keyword evidence="1" id="KW-1133">Transmembrane helix</keyword>
<keyword evidence="1" id="KW-0812">Transmembrane</keyword>
<evidence type="ECO:0000259" key="2">
    <source>
        <dbReference type="SMART" id="SM00257"/>
    </source>
</evidence>
<dbReference type="CDD" id="cd00118">
    <property type="entry name" value="LysM"/>
    <property type="match status" value="1"/>
</dbReference>
<dbReference type="SUPFAM" id="SSF54106">
    <property type="entry name" value="LysM domain"/>
    <property type="match status" value="1"/>
</dbReference>
<dbReference type="SMART" id="SM00257">
    <property type="entry name" value="LysM"/>
    <property type="match status" value="1"/>
</dbReference>
<feature type="transmembrane region" description="Helical" evidence="1">
    <location>
        <begin position="34"/>
        <end position="58"/>
    </location>
</feature>
<dbReference type="InterPro" id="IPR036779">
    <property type="entry name" value="LysM_dom_sf"/>
</dbReference>
<dbReference type="EMBL" id="JACEGA010000001">
    <property type="protein sequence ID" value="MBB2182942.1"/>
    <property type="molecule type" value="Genomic_DNA"/>
</dbReference>
<evidence type="ECO:0000256" key="1">
    <source>
        <dbReference type="SAM" id="Phobius"/>
    </source>
</evidence>
<feature type="domain" description="LysM" evidence="2">
    <location>
        <begin position="71"/>
        <end position="122"/>
    </location>
</feature>
<dbReference type="RefSeq" id="WP_228352629.1">
    <property type="nucleotide sequence ID" value="NZ_JACEGA010000001.1"/>
</dbReference>
<sequence length="129" mass="14847">MDKTVNMKGEKIYSKRAFHHYCKGSSYMVNRRRLWSIGLAVLIVVLFFSVLFITKTVTAQRNTSRIKKVASIEIKEGDTLWSIASDYVTDEYKDLHDYIDEIKNSNGMATDEIHAGNFIIVPYYVDAAR</sequence>
<dbReference type="AlphaFoldDB" id="A0A839K170"/>
<dbReference type="InterPro" id="IPR018392">
    <property type="entry name" value="LysM"/>
</dbReference>
<reference evidence="3 4" key="1">
    <citation type="submission" date="2020-07" db="EMBL/GenBank/DDBJ databases">
        <title>Characterization and genome sequencing of isolate MD1, a novel member within the family Lachnospiraceae.</title>
        <authorList>
            <person name="Rettenmaier R."/>
            <person name="Di Bello L."/>
            <person name="Zinser C."/>
            <person name="Scheitz K."/>
            <person name="Liebl W."/>
            <person name="Zverlov V."/>
        </authorList>
    </citation>
    <scope>NUCLEOTIDE SEQUENCE [LARGE SCALE GENOMIC DNA]</scope>
    <source>
        <strain evidence="3 4">MD1</strain>
    </source>
</reference>
<keyword evidence="1" id="KW-0472">Membrane</keyword>
<evidence type="ECO:0000313" key="4">
    <source>
        <dbReference type="Proteomes" id="UP000574276"/>
    </source>
</evidence>
<accession>A0A839K170</accession>
<name>A0A839K170_9FIRM</name>
<keyword evidence="4" id="KW-1185">Reference proteome</keyword>
<organism evidence="3 4">
    <name type="scientific">Variimorphobacter saccharofermentans</name>
    <dbReference type="NCBI Taxonomy" id="2755051"/>
    <lineage>
        <taxon>Bacteria</taxon>
        <taxon>Bacillati</taxon>
        <taxon>Bacillota</taxon>
        <taxon>Clostridia</taxon>
        <taxon>Lachnospirales</taxon>
        <taxon>Lachnospiraceae</taxon>
        <taxon>Variimorphobacter</taxon>
    </lineage>
</organism>
<dbReference type="Proteomes" id="UP000574276">
    <property type="component" value="Unassembled WGS sequence"/>
</dbReference>
<gene>
    <name evidence="3" type="ORF">H0486_08635</name>
</gene>
<dbReference type="Gene3D" id="3.10.350.10">
    <property type="entry name" value="LysM domain"/>
    <property type="match status" value="1"/>
</dbReference>
<dbReference type="Pfam" id="PF01476">
    <property type="entry name" value="LysM"/>
    <property type="match status" value="1"/>
</dbReference>
<proteinExistence type="predicted"/>
<evidence type="ECO:0000313" key="3">
    <source>
        <dbReference type="EMBL" id="MBB2182942.1"/>
    </source>
</evidence>
<comment type="caution">
    <text evidence="3">The sequence shown here is derived from an EMBL/GenBank/DDBJ whole genome shotgun (WGS) entry which is preliminary data.</text>
</comment>